<dbReference type="Gene3D" id="1.25.40.10">
    <property type="entry name" value="Tetratricopeptide repeat domain"/>
    <property type="match status" value="1"/>
</dbReference>
<keyword evidence="3" id="KW-0132">Cell division</keyword>
<dbReference type="AlphaFoldDB" id="A0A5M8PH41"/>
<dbReference type="GO" id="GO:0070979">
    <property type="term" value="P:protein K11-linked ubiquitination"/>
    <property type="evidence" value="ECO:0007669"/>
    <property type="project" value="TreeGrafter"/>
</dbReference>
<keyword evidence="6" id="KW-0131">Cell cycle</keyword>
<dbReference type="InterPro" id="IPR011990">
    <property type="entry name" value="TPR-like_helical_dom_sf"/>
</dbReference>
<evidence type="ECO:0000313" key="11">
    <source>
        <dbReference type="Proteomes" id="UP000324767"/>
    </source>
</evidence>
<comment type="caution">
    <text evidence="10">The sequence shown here is derived from an EMBL/GenBank/DDBJ whole genome shotgun (WGS) entry which is preliminary data.</text>
</comment>
<name>A0A5M8PH41_9LECA</name>
<evidence type="ECO:0000259" key="9">
    <source>
        <dbReference type="Pfam" id="PF12862"/>
    </source>
</evidence>
<accession>A0A5M8PH41</accession>
<keyword evidence="5" id="KW-0833">Ubl conjugation pathway</keyword>
<dbReference type="InterPro" id="IPR037679">
    <property type="entry name" value="Apc5"/>
</dbReference>
<organism evidence="10 11">
    <name type="scientific">Lasallia pustulata</name>
    <dbReference type="NCBI Taxonomy" id="136370"/>
    <lineage>
        <taxon>Eukaryota</taxon>
        <taxon>Fungi</taxon>
        <taxon>Dikarya</taxon>
        <taxon>Ascomycota</taxon>
        <taxon>Pezizomycotina</taxon>
        <taxon>Lecanoromycetes</taxon>
        <taxon>OSLEUM clade</taxon>
        <taxon>Umbilicariomycetidae</taxon>
        <taxon>Umbilicariales</taxon>
        <taxon>Umbilicariaceae</taxon>
        <taxon>Lasallia</taxon>
    </lineage>
</organism>
<evidence type="ECO:0000256" key="4">
    <source>
        <dbReference type="ARBA" id="ARBA00022776"/>
    </source>
</evidence>
<evidence type="ECO:0000256" key="1">
    <source>
        <dbReference type="ARBA" id="ARBA00007450"/>
    </source>
</evidence>
<evidence type="ECO:0000256" key="8">
    <source>
        <dbReference type="ARBA" id="ARBA00045696"/>
    </source>
</evidence>
<dbReference type="GO" id="GO:0045842">
    <property type="term" value="P:positive regulation of mitotic metaphase/anaphase transition"/>
    <property type="evidence" value="ECO:0007669"/>
    <property type="project" value="TreeGrafter"/>
</dbReference>
<dbReference type="GO" id="GO:0005680">
    <property type="term" value="C:anaphase-promoting complex"/>
    <property type="evidence" value="ECO:0007669"/>
    <property type="project" value="InterPro"/>
</dbReference>
<dbReference type="PANTHER" id="PTHR12830:SF9">
    <property type="entry name" value="ANAPHASE-PROMOTING COMPLEX SUBUNIT 5"/>
    <property type="match status" value="1"/>
</dbReference>
<dbReference type="Proteomes" id="UP000324767">
    <property type="component" value="Unassembled WGS sequence"/>
</dbReference>
<dbReference type="Pfam" id="PF12862">
    <property type="entry name" value="ANAPC5"/>
    <property type="match status" value="1"/>
</dbReference>
<dbReference type="EMBL" id="VXIT01000014">
    <property type="protein sequence ID" value="KAA6408230.1"/>
    <property type="molecule type" value="Genomic_DNA"/>
</dbReference>
<reference evidence="10 11" key="1">
    <citation type="submission" date="2019-09" db="EMBL/GenBank/DDBJ databases">
        <title>The hologenome of the rock-dwelling lichen Lasallia pustulata.</title>
        <authorList>
            <person name="Greshake Tzovaras B."/>
            <person name="Segers F."/>
            <person name="Bicker A."/>
            <person name="Dal Grande F."/>
            <person name="Otte J."/>
            <person name="Hankeln T."/>
            <person name="Schmitt I."/>
            <person name="Ebersberger I."/>
        </authorList>
    </citation>
    <scope>NUCLEOTIDE SEQUENCE [LARGE SCALE GENOMIC DNA]</scope>
    <source>
        <strain evidence="10">A1-1</strain>
    </source>
</reference>
<evidence type="ECO:0000313" key="10">
    <source>
        <dbReference type="EMBL" id="KAA6408230.1"/>
    </source>
</evidence>
<evidence type="ECO:0000256" key="6">
    <source>
        <dbReference type="ARBA" id="ARBA00023306"/>
    </source>
</evidence>
<proteinExistence type="inferred from homology"/>
<dbReference type="PANTHER" id="PTHR12830">
    <property type="entry name" value="ANAPHASE-PROMOTING COMPLEX SUBUNIT 5"/>
    <property type="match status" value="1"/>
</dbReference>
<comment type="function">
    <text evidence="8">Component of the anaphase promoting complex/cyclosome (APC/C), a cell cycle-regulated E3 ubiquitin ligase that controls progression through mitosis and the G1 phase of the cell cycle. The APC/C complex acts by mediating ubiquitination and subsequent degradation of target proteins: it mainly mediates the formation of 'Lys-11'-linked polyubiquitin chains and, to a lower extent, the formation of 'Lys-48'- and 'Lys-63'-linked polyubiquitin chains. The APC/C complex catalyzes assembly of branched 'Lys-11'-/'Lys-48'-linked branched ubiquitin chains on target proteins.</text>
</comment>
<dbReference type="UniPathway" id="UPA00143"/>
<dbReference type="OrthoDB" id="2504561at2759"/>
<dbReference type="InterPro" id="IPR026000">
    <property type="entry name" value="Apc5_dom"/>
</dbReference>
<evidence type="ECO:0000256" key="5">
    <source>
        <dbReference type="ARBA" id="ARBA00022786"/>
    </source>
</evidence>
<evidence type="ECO:0000256" key="7">
    <source>
        <dbReference type="ARBA" id="ARBA00031069"/>
    </source>
</evidence>
<protein>
    <recommendedName>
        <fullName evidence="2">Anaphase-promoting complex subunit 5</fullName>
    </recommendedName>
    <alternativeName>
        <fullName evidence="7">Cyclosome subunit 5</fullName>
    </alternativeName>
</protein>
<dbReference type="GO" id="GO:0031145">
    <property type="term" value="P:anaphase-promoting complex-dependent catabolic process"/>
    <property type="evidence" value="ECO:0007669"/>
    <property type="project" value="TreeGrafter"/>
</dbReference>
<evidence type="ECO:0000256" key="3">
    <source>
        <dbReference type="ARBA" id="ARBA00022618"/>
    </source>
</evidence>
<gene>
    <name evidence="10" type="ORF">FRX48_07972</name>
</gene>
<keyword evidence="4" id="KW-0498">Mitosis</keyword>
<evidence type="ECO:0000256" key="2">
    <source>
        <dbReference type="ARBA" id="ARBA00016066"/>
    </source>
</evidence>
<feature type="domain" description="Anaphase-promoting complex subunit 5" evidence="9">
    <location>
        <begin position="275"/>
        <end position="364"/>
    </location>
</feature>
<comment type="similarity">
    <text evidence="1">Belongs to the APC5 family.</text>
</comment>
<dbReference type="GO" id="GO:0051301">
    <property type="term" value="P:cell division"/>
    <property type="evidence" value="ECO:0007669"/>
    <property type="project" value="UniProtKB-KW"/>
</dbReference>
<sequence length="772" mass="86514">MSALPTAVSVAEMRGEIGLLALVSLYADSVVPTAATIPLLSFLVSHVLPGDAPKHLNGVDEPARKFAVVIDDFQKATITHASGIPGRTLWDLFLKKLWEINSLDALHVFFDALSLLLAKTREERQKDAENGVVQASDKVLLSWTSPLGAFVKRAQLKFTRLQFHDRITLWKAFVTYREPTLGMWKRRNPAAGKRSFDTNLQDDNLPMMGRLIDVVYGDLTDGERQEADVSTDDVERILEFQLNEMQKMGTRLSEDMKSQFKNMIQAGVTVPSLNHYVKFLDSWRAGDYPSSFDNLHRYFDYTMHNRDRTFYQYALLNLAILQADFGCVTEALDAVHETISTARENKDMECLNFSLSWLYHFGKAHPRDISQAQKTGVLGGEKEALVILKAKAKDAGMWSLLSTSLLSEAKLALTNGDSVTLAFETITKSSHLNVTYNIINVIGSQMMMQASVFARLGVTSLAWSYGEIFLQCYADQSPVEDVLNCICKSAYSLSQRGRYDEAIARMDEIDRDTLRILKHHQYWTVYSGLLKLQRQLHKDHLVAAEHLLDQLRGSSSNPEINFTLALLEIDLLTRRGDYSTAMGMLEKLSTRLNDEAADIYQRVKVMTLKARLLDKAGIPQKGFSVALRAASLAHKARLLPALWEAVGAVSRVLISLDEFEASAKLLASIMPQVLECEECDLTAHFFAYLADAHMGMAGQAKAGTPKRKEQMAKALEYLGQSFDEFSKLEDVKGQCEMLAKKATIMRFNRDMLLANDCAAQYLDIKRAAKENA</sequence>